<accession>A0ACC0KAH3</accession>
<name>A0ACC0KAH3_CHOFU</name>
<proteinExistence type="predicted"/>
<keyword evidence="2" id="KW-1185">Reference proteome</keyword>
<evidence type="ECO:0000313" key="2">
    <source>
        <dbReference type="Proteomes" id="UP001064048"/>
    </source>
</evidence>
<dbReference type="EMBL" id="CM046128">
    <property type="protein sequence ID" value="KAI8433482.1"/>
    <property type="molecule type" value="Genomic_DNA"/>
</dbReference>
<comment type="caution">
    <text evidence="1">The sequence shown here is derived from an EMBL/GenBank/DDBJ whole genome shotgun (WGS) entry which is preliminary data.</text>
</comment>
<gene>
    <name evidence="1" type="ORF">MSG28_015517</name>
</gene>
<sequence>MVVFVIVSPEAQFASWHSPPLTFSIGICLALPFSNDVQPEAEQALVAVRVPIKGMTCQSCVRGIEGSVSELSGVRHVKVASRYGVPVRQAEQALAVRVPIKGMTCQSSVRGIEGSVSELSGVRHVKQFDLSCERRNCIGFHASGNSVEGDTEAALRFCGRRVTLSLLLSLGRTAEPANPGAALGPLLAGVVSSGGAASWPRVFYMLIACNFMALFLLLRIVKGEIMKIRLERRLASPRVVRIE</sequence>
<dbReference type="Proteomes" id="UP001064048">
    <property type="component" value="Chromosome 28"/>
</dbReference>
<evidence type="ECO:0000313" key="1">
    <source>
        <dbReference type="EMBL" id="KAI8433482.1"/>
    </source>
</evidence>
<organism evidence="1 2">
    <name type="scientific">Choristoneura fumiferana</name>
    <name type="common">Spruce budworm moth</name>
    <name type="synonym">Archips fumiferana</name>
    <dbReference type="NCBI Taxonomy" id="7141"/>
    <lineage>
        <taxon>Eukaryota</taxon>
        <taxon>Metazoa</taxon>
        <taxon>Ecdysozoa</taxon>
        <taxon>Arthropoda</taxon>
        <taxon>Hexapoda</taxon>
        <taxon>Insecta</taxon>
        <taxon>Pterygota</taxon>
        <taxon>Neoptera</taxon>
        <taxon>Endopterygota</taxon>
        <taxon>Lepidoptera</taxon>
        <taxon>Glossata</taxon>
        <taxon>Ditrysia</taxon>
        <taxon>Tortricoidea</taxon>
        <taxon>Tortricidae</taxon>
        <taxon>Tortricinae</taxon>
        <taxon>Choristoneura</taxon>
    </lineage>
</organism>
<protein>
    <submittedName>
        <fullName evidence="1">Uncharacterized protein</fullName>
    </submittedName>
</protein>
<reference evidence="1 2" key="1">
    <citation type="journal article" date="2022" name="Genome Biol. Evol.">
        <title>The Spruce Budworm Genome: Reconstructing the Evolutionary History of Antifreeze Proteins.</title>
        <authorList>
            <person name="Beliveau C."/>
            <person name="Gagne P."/>
            <person name="Picq S."/>
            <person name="Vernygora O."/>
            <person name="Keeling C.I."/>
            <person name="Pinkney K."/>
            <person name="Doucet D."/>
            <person name="Wen F."/>
            <person name="Johnston J.S."/>
            <person name="Maaroufi H."/>
            <person name="Boyle B."/>
            <person name="Laroche J."/>
            <person name="Dewar K."/>
            <person name="Juretic N."/>
            <person name="Blackburn G."/>
            <person name="Nisole A."/>
            <person name="Brunet B."/>
            <person name="Brandao M."/>
            <person name="Lumley L."/>
            <person name="Duan J."/>
            <person name="Quan G."/>
            <person name="Lucarotti C.J."/>
            <person name="Roe A.D."/>
            <person name="Sperling F.A.H."/>
            <person name="Levesque R.C."/>
            <person name="Cusson M."/>
        </authorList>
    </citation>
    <scope>NUCLEOTIDE SEQUENCE [LARGE SCALE GENOMIC DNA]</scope>
    <source>
        <strain evidence="1">Glfc:IPQL:Cfum</strain>
    </source>
</reference>